<dbReference type="AlphaFoldDB" id="A0A4S4M4R5"/>
<dbReference type="SUPFAM" id="SSF52540">
    <property type="entry name" value="P-loop containing nucleoside triphosphate hydrolases"/>
    <property type="match status" value="1"/>
</dbReference>
<keyword evidence="1" id="KW-0547">Nucleotide-binding</keyword>
<dbReference type="PRINTS" id="PR00195">
    <property type="entry name" value="DYNAMIN"/>
</dbReference>
<dbReference type="Gene3D" id="3.40.50.300">
    <property type="entry name" value="P-loop containing nucleotide triphosphate hydrolases"/>
    <property type="match status" value="1"/>
</dbReference>
<dbReference type="PANTHER" id="PTHR11566">
    <property type="entry name" value="DYNAMIN"/>
    <property type="match status" value="1"/>
</dbReference>
<dbReference type="Gene3D" id="1.20.120.1240">
    <property type="entry name" value="Dynamin, middle domain"/>
    <property type="match status" value="1"/>
</dbReference>
<reference evidence="5 6" key="1">
    <citation type="submission" date="2019-02" db="EMBL/GenBank/DDBJ databases">
        <title>Genome sequencing of the rare red list fungi Antrodiella citrinella (Flaviporus citrinellus).</title>
        <authorList>
            <person name="Buettner E."/>
            <person name="Kellner H."/>
        </authorList>
    </citation>
    <scope>NUCLEOTIDE SEQUENCE [LARGE SCALE GENOMIC DNA]</scope>
    <source>
        <strain evidence="5 6">DSM 108506</strain>
    </source>
</reference>
<protein>
    <recommendedName>
        <fullName evidence="7">GED domain-containing protein</fullName>
    </recommendedName>
</protein>
<evidence type="ECO:0000259" key="4">
    <source>
        <dbReference type="PROSITE" id="PS51718"/>
    </source>
</evidence>
<dbReference type="Pfam" id="PF02212">
    <property type="entry name" value="GED"/>
    <property type="match status" value="1"/>
</dbReference>
<feature type="domain" description="Dynamin-type G" evidence="4">
    <location>
        <begin position="1"/>
        <end position="226"/>
    </location>
</feature>
<dbReference type="Pfam" id="PF01031">
    <property type="entry name" value="Dynamin_M"/>
    <property type="match status" value="1"/>
</dbReference>
<dbReference type="Proteomes" id="UP000308730">
    <property type="component" value="Unassembled WGS sequence"/>
</dbReference>
<dbReference type="InterPro" id="IPR020850">
    <property type="entry name" value="GED_dom"/>
</dbReference>
<dbReference type="GO" id="GO:0005874">
    <property type="term" value="C:microtubule"/>
    <property type="evidence" value="ECO:0007669"/>
    <property type="project" value="TreeGrafter"/>
</dbReference>
<gene>
    <name evidence="5" type="ORF">EUX98_g8643</name>
</gene>
<dbReference type="GO" id="GO:0008017">
    <property type="term" value="F:microtubule binding"/>
    <property type="evidence" value="ECO:0007669"/>
    <property type="project" value="TreeGrafter"/>
</dbReference>
<dbReference type="GO" id="GO:0005737">
    <property type="term" value="C:cytoplasm"/>
    <property type="evidence" value="ECO:0007669"/>
    <property type="project" value="TreeGrafter"/>
</dbReference>
<dbReference type="OrthoDB" id="5061070at2759"/>
<dbReference type="GO" id="GO:0003924">
    <property type="term" value="F:GTPase activity"/>
    <property type="evidence" value="ECO:0007669"/>
    <property type="project" value="InterPro"/>
</dbReference>
<proteinExistence type="predicted"/>
<dbReference type="SMART" id="SM00053">
    <property type="entry name" value="DYNc"/>
    <property type="match status" value="1"/>
</dbReference>
<dbReference type="Pfam" id="PF00350">
    <property type="entry name" value="Dynamin_N"/>
    <property type="match status" value="1"/>
</dbReference>
<dbReference type="GO" id="GO:0016020">
    <property type="term" value="C:membrane"/>
    <property type="evidence" value="ECO:0007669"/>
    <property type="project" value="TreeGrafter"/>
</dbReference>
<evidence type="ECO:0008006" key="7">
    <source>
        <dbReference type="Google" id="ProtNLM"/>
    </source>
</evidence>
<comment type="caution">
    <text evidence="5">The sequence shown here is derived from an EMBL/GenBank/DDBJ whole genome shotgun (WGS) entry which is preliminary data.</text>
</comment>
<sequence>MIRRAQLAVLNPEVSAAFFEMFDTTQLQPGDLPPGSSRQLQFSSDVVCLDISGPDVTDLAFIDLPGIISYVAQGQDRGNIEAVKNMVKTHIANENTLILLTITMRDDIDNQGAADLAHLADPTGSRTIGVLTKPDTVLRGEHANWLRVLDGVSHPLKLGYFVTKQPSPEELEEDLSFFTVRERETFFFAETSPWKDRTDLHPRFGTPKLTQELSKVLGMLISKALPGLRERCKDALQSVRNDLEKLPAPPSDQPAAELLRVVTTLSTDIERLVRGSDNFEVLLQKCRPAYQTFKSDVRRTWPQLCPFYDWDDMNNKNYTATEFEMNPAEYAGPADSEPVFLKDVRAHIQKSLTRELPYNVPFKAKVSLIRRFSESWLFFSSQCLASIHEATVEELKRLVDARFGKFALTGLSDKVHAIVETQVELSQAVTQQRIQWMLELEDPPFTLNDHYFSTYRDKYLYKYKEARQTQTTRIESDGSEEDAIKNIISAFLRAGRQVTEEELGKLLGPDPFDEELIVMAETAAYFHVSYKRIIDNIPRIIDHDFLHSITKEIQGRLIQELELGTERATEQAGMYLAEDEQVGLERQHLQRKKERLDAVQAKFWGFGG</sequence>
<dbReference type="InterPro" id="IPR027417">
    <property type="entry name" value="P-loop_NTPase"/>
</dbReference>
<evidence type="ECO:0000313" key="5">
    <source>
        <dbReference type="EMBL" id="THH20124.1"/>
    </source>
</evidence>
<evidence type="ECO:0000259" key="3">
    <source>
        <dbReference type="PROSITE" id="PS51388"/>
    </source>
</evidence>
<evidence type="ECO:0000313" key="6">
    <source>
        <dbReference type="Proteomes" id="UP000308730"/>
    </source>
</evidence>
<keyword evidence="6" id="KW-1185">Reference proteome</keyword>
<dbReference type="InterPro" id="IPR045063">
    <property type="entry name" value="Dynamin_N"/>
</dbReference>
<dbReference type="PROSITE" id="PS51388">
    <property type="entry name" value="GED"/>
    <property type="match status" value="1"/>
</dbReference>
<name>A0A4S4M4R5_9APHY</name>
<organism evidence="5 6">
    <name type="scientific">Antrodiella citrinella</name>
    <dbReference type="NCBI Taxonomy" id="2447956"/>
    <lineage>
        <taxon>Eukaryota</taxon>
        <taxon>Fungi</taxon>
        <taxon>Dikarya</taxon>
        <taxon>Basidiomycota</taxon>
        <taxon>Agaricomycotina</taxon>
        <taxon>Agaricomycetes</taxon>
        <taxon>Polyporales</taxon>
        <taxon>Steccherinaceae</taxon>
        <taxon>Antrodiella</taxon>
    </lineage>
</organism>
<dbReference type="InterPro" id="IPR000375">
    <property type="entry name" value="Dynamin_stalk"/>
</dbReference>
<dbReference type="InterPro" id="IPR003130">
    <property type="entry name" value="GED"/>
</dbReference>
<dbReference type="InterPro" id="IPR001401">
    <property type="entry name" value="Dynamin_GTPase"/>
</dbReference>
<dbReference type="GO" id="GO:0005525">
    <property type="term" value="F:GTP binding"/>
    <property type="evidence" value="ECO:0007669"/>
    <property type="project" value="InterPro"/>
</dbReference>
<dbReference type="PROSITE" id="PS51718">
    <property type="entry name" value="G_DYNAMIN_2"/>
    <property type="match status" value="1"/>
</dbReference>
<dbReference type="InterPro" id="IPR030381">
    <property type="entry name" value="G_DYNAMIN_dom"/>
</dbReference>
<accession>A0A4S4M4R5</accession>
<evidence type="ECO:0000256" key="2">
    <source>
        <dbReference type="ARBA" id="ARBA00023134"/>
    </source>
</evidence>
<feature type="domain" description="GED" evidence="3">
    <location>
        <begin position="515"/>
        <end position="608"/>
    </location>
</feature>
<evidence type="ECO:0000256" key="1">
    <source>
        <dbReference type="ARBA" id="ARBA00022741"/>
    </source>
</evidence>
<dbReference type="EMBL" id="SGPM01000506">
    <property type="protein sequence ID" value="THH20124.1"/>
    <property type="molecule type" value="Genomic_DNA"/>
</dbReference>
<dbReference type="InterPro" id="IPR022812">
    <property type="entry name" value="Dynamin"/>
</dbReference>
<keyword evidence="2" id="KW-0342">GTP-binding</keyword>